<evidence type="ECO:0000313" key="3">
    <source>
        <dbReference type="EMBL" id="HIZ01785.1"/>
    </source>
</evidence>
<feature type="domain" description="Putative beta-lactamase-inhibitor-like PepSY-like" evidence="2">
    <location>
        <begin position="69"/>
        <end position="141"/>
    </location>
</feature>
<dbReference type="SUPFAM" id="SSF160574">
    <property type="entry name" value="BT0923-like"/>
    <property type="match status" value="1"/>
</dbReference>
<comment type="caution">
    <text evidence="3">The sequence shown here is derived from an EMBL/GenBank/DDBJ whole genome shotgun (WGS) entry which is preliminary data.</text>
</comment>
<dbReference type="Proteomes" id="UP000824023">
    <property type="component" value="Unassembled WGS sequence"/>
</dbReference>
<dbReference type="InterPro" id="IPR021533">
    <property type="entry name" value="PepSY-like"/>
</dbReference>
<evidence type="ECO:0000313" key="4">
    <source>
        <dbReference type="Proteomes" id="UP000824023"/>
    </source>
</evidence>
<feature type="chain" id="PRO_5038584305" evidence="1">
    <location>
        <begin position="28"/>
        <end position="159"/>
    </location>
</feature>
<dbReference type="AlphaFoldDB" id="A0A9D2A8V0"/>
<dbReference type="PROSITE" id="PS51257">
    <property type="entry name" value="PROKAR_LIPOPROTEIN"/>
    <property type="match status" value="1"/>
</dbReference>
<name>A0A9D2A8V0_9BACE</name>
<reference evidence="3" key="2">
    <citation type="submission" date="2021-04" db="EMBL/GenBank/DDBJ databases">
        <authorList>
            <person name="Gilroy R."/>
        </authorList>
    </citation>
    <scope>NUCLEOTIDE SEQUENCE</scope>
    <source>
        <strain evidence="3">ChiHjej12B11-24981</strain>
    </source>
</reference>
<keyword evidence="1" id="KW-0732">Signal</keyword>
<dbReference type="Pfam" id="PF11396">
    <property type="entry name" value="PepSY_like"/>
    <property type="match status" value="1"/>
</dbReference>
<sequence length="159" mass="18207">MKKEVIKRVKNVWMLLLAGILTFGLQSCDDDDNNDNVAPSTELQAAFSARFPGVDPNRVEWEWDGRMNAYEADFWENSLEKSAWFSEANEWLMTETDYNYPYTGVPQAVIDAANASNPDYRLEDIDFIETPDSSYYLVEKEFGERDIYLSFAADGTPLS</sequence>
<dbReference type="Gene3D" id="3.10.450.360">
    <property type="match status" value="1"/>
</dbReference>
<dbReference type="EMBL" id="DXCK01000084">
    <property type="protein sequence ID" value="HIZ01785.1"/>
    <property type="molecule type" value="Genomic_DNA"/>
</dbReference>
<feature type="signal peptide" evidence="1">
    <location>
        <begin position="1"/>
        <end position="27"/>
    </location>
</feature>
<accession>A0A9D2A8V0</accession>
<evidence type="ECO:0000259" key="2">
    <source>
        <dbReference type="Pfam" id="PF11396"/>
    </source>
</evidence>
<gene>
    <name evidence="3" type="ORF">H9819_05960</name>
</gene>
<evidence type="ECO:0000256" key="1">
    <source>
        <dbReference type="SAM" id="SignalP"/>
    </source>
</evidence>
<proteinExistence type="predicted"/>
<protein>
    <submittedName>
        <fullName evidence="3">PepSY-like domain-containing protein</fullName>
    </submittedName>
</protein>
<organism evidence="3 4">
    <name type="scientific">Candidatus Bacteroides merdipullorum</name>
    <dbReference type="NCBI Taxonomy" id="2838474"/>
    <lineage>
        <taxon>Bacteria</taxon>
        <taxon>Pseudomonadati</taxon>
        <taxon>Bacteroidota</taxon>
        <taxon>Bacteroidia</taxon>
        <taxon>Bacteroidales</taxon>
        <taxon>Bacteroidaceae</taxon>
        <taxon>Bacteroides</taxon>
    </lineage>
</organism>
<reference evidence="3" key="1">
    <citation type="journal article" date="2021" name="PeerJ">
        <title>Extensive microbial diversity within the chicken gut microbiome revealed by metagenomics and culture.</title>
        <authorList>
            <person name="Gilroy R."/>
            <person name="Ravi A."/>
            <person name="Getino M."/>
            <person name="Pursley I."/>
            <person name="Horton D.L."/>
            <person name="Alikhan N.F."/>
            <person name="Baker D."/>
            <person name="Gharbi K."/>
            <person name="Hall N."/>
            <person name="Watson M."/>
            <person name="Adriaenssens E.M."/>
            <person name="Foster-Nyarko E."/>
            <person name="Jarju S."/>
            <person name="Secka A."/>
            <person name="Antonio M."/>
            <person name="Oren A."/>
            <person name="Chaudhuri R.R."/>
            <person name="La Ragione R."/>
            <person name="Hildebrand F."/>
            <person name="Pallen M.J."/>
        </authorList>
    </citation>
    <scope>NUCLEOTIDE SEQUENCE</scope>
    <source>
        <strain evidence="3">ChiHjej12B11-24981</strain>
    </source>
</reference>